<dbReference type="InterPro" id="IPR052159">
    <property type="entry name" value="Competence_DNA_uptake"/>
</dbReference>
<feature type="transmembrane region" description="Helical" evidence="6">
    <location>
        <begin position="364"/>
        <end position="385"/>
    </location>
</feature>
<feature type="domain" description="Metallo-beta-lactamase" evidence="7">
    <location>
        <begin position="518"/>
        <end position="698"/>
    </location>
</feature>
<dbReference type="AlphaFoldDB" id="A0A3A6U8F1"/>
<sequence>MNRFMFGFCATSLSAIFWHSLLPFEFFVPVIMLLAIILYYRVWLLSGAIISLLWLSVYSHFLLSFQTKNDLNELKVKAEIISLVTQNSDWLSADIALIQPNVTFLPRKKLRISWRTTQTVKVGQVYQWQLKPKSITGILNKGGFNQQKYYLSRHIFAKANVKSAELTGEQQSLRQQLLFSLSKALGKFNNSDLMLALLLGDKSQFSNHRWETLRQSGTGHLVAISGLHLSVISAWLFLCSFWFMTRLRQAQGKSNLVFAIVVSCFGALFYAYLAGFAIATQRALIMLLVVMGLALFRRFSSPWERLLMALFVILIIDPLAVLSAGLWLSFTALTLILLSISHYQKSRSIGKNTYQKIRVRLKQFILIQLCLSIGLGLLGALLFGGMSVHSIWVNLLVVPWFSVVVIPLAFISLIIWCVGRLLGLNWDYGFELTDLSLQPFSWIVEQVHKLPFSWVHFSEVLIIPSVLFLIAIISFAIIHKTQYKWMSLILMLPLLFNLGKILISQSNSWNLHLLDVGQGLAVVVEKNGKGFIYDTGAAYGESFSYAERAIVPFLNSVGLTEIDHIVISHSDNDHAGGLAVLRKQFPNSEIIANAEKLDPTQNCYPKQFEWQGLEITILWPNSQLEGNDGSCVIKITDGRNSVLLPGDIEQYAEYSLLNDSSELKSDVLIAPHHGSRTSSSPEFVKAVSPELLLVPAGFNNRYGFPKQEIMQRYKNINSEIVVSGLQGQITVTFDENGYRYQTYRSDFAPYWYNQLFKFGELND</sequence>
<keyword evidence="9" id="KW-1185">Reference proteome</keyword>
<dbReference type="GO" id="GO:0005886">
    <property type="term" value="C:plasma membrane"/>
    <property type="evidence" value="ECO:0007669"/>
    <property type="project" value="UniProtKB-SubCell"/>
</dbReference>
<feature type="transmembrane region" description="Helical" evidence="6">
    <location>
        <begin position="220"/>
        <end position="244"/>
    </location>
</feature>
<dbReference type="SUPFAM" id="SSF56281">
    <property type="entry name" value="Metallo-hydrolase/oxidoreductase"/>
    <property type="match status" value="1"/>
</dbReference>
<evidence type="ECO:0000256" key="3">
    <source>
        <dbReference type="ARBA" id="ARBA00022692"/>
    </source>
</evidence>
<evidence type="ECO:0000259" key="7">
    <source>
        <dbReference type="SMART" id="SM00849"/>
    </source>
</evidence>
<feature type="transmembrane region" description="Helical" evidence="6">
    <location>
        <begin position="485"/>
        <end position="503"/>
    </location>
</feature>
<feature type="transmembrane region" description="Helical" evidence="6">
    <location>
        <begin position="256"/>
        <end position="273"/>
    </location>
</feature>
<dbReference type="InterPro" id="IPR035681">
    <property type="entry name" value="ComA-like_MBL"/>
</dbReference>
<keyword evidence="5 6" id="KW-0472">Membrane</keyword>
<feature type="transmembrane region" description="Helical" evidence="6">
    <location>
        <begin position="279"/>
        <end position="296"/>
    </location>
</feature>
<evidence type="ECO:0000256" key="1">
    <source>
        <dbReference type="ARBA" id="ARBA00004651"/>
    </source>
</evidence>
<dbReference type="NCBIfam" id="TIGR00360">
    <property type="entry name" value="ComEC_N-term"/>
    <property type="match status" value="1"/>
</dbReference>
<dbReference type="Pfam" id="PF00753">
    <property type="entry name" value="Lactamase_B"/>
    <property type="match status" value="1"/>
</dbReference>
<evidence type="ECO:0000313" key="9">
    <source>
        <dbReference type="Proteomes" id="UP000273022"/>
    </source>
</evidence>
<feature type="transmembrane region" description="Helical" evidence="6">
    <location>
        <begin position="460"/>
        <end position="479"/>
    </location>
</feature>
<protein>
    <submittedName>
        <fullName evidence="8">DNA internalization-related competence protein ComEC/Rec2</fullName>
    </submittedName>
</protein>
<dbReference type="InterPro" id="IPR036866">
    <property type="entry name" value="RibonucZ/Hydroxyglut_hydro"/>
</dbReference>
<evidence type="ECO:0000256" key="2">
    <source>
        <dbReference type="ARBA" id="ARBA00022475"/>
    </source>
</evidence>
<dbReference type="InterPro" id="IPR025405">
    <property type="entry name" value="DUF4131"/>
</dbReference>
<dbReference type="InterPro" id="IPR004797">
    <property type="entry name" value="Competence_ComEC/Rec2"/>
</dbReference>
<dbReference type="GO" id="GO:0030420">
    <property type="term" value="P:establishment of competence for transformation"/>
    <property type="evidence" value="ECO:0007669"/>
    <property type="project" value="InterPro"/>
</dbReference>
<keyword evidence="4 6" id="KW-1133">Transmembrane helix</keyword>
<dbReference type="Gene3D" id="3.60.15.10">
    <property type="entry name" value="Ribonuclease Z/Hydroxyacylglutathione hydrolase-like"/>
    <property type="match status" value="1"/>
</dbReference>
<dbReference type="InterPro" id="IPR004477">
    <property type="entry name" value="ComEC_N"/>
</dbReference>
<dbReference type="PANTHER" id="PTHR30619:SF1">
    <property type="entry name" value="RECOMBINATION PROTEIN 2"/>
    <property type="match status" value="1"/>
</dbReference>
<dbReference type="Proteomes" id="UP000273022">
    <property type="component" value="Unassembled WGS sequence"/>
</dbReference>
<gene>
    <name evidence="8" type="ORF">D5R81_06410</name>
</gene>
<comment type="caution">
    <text evidence="8">The sequence shown here is derived from an EMBL/GenBank/DDBJ whole genome shotgun (WGS) entry which is preliminary data.</text>
</comment>
<organism evidence="8 9">
    <name type="scientific">Parashewanella spongiae</name>
    <dbReference type="NCBI Taxonomy" id="342950"/>
    <lineage>
        <taxon>Bacteria</taxon>
        <taxon>Pseudomonadati</taxon>
        <taxon>Pseudomonadota</taxon>
        <taxon>Gammaproteobacteria</taxon>
        <taxon>Alteromonadales</taxon>
        <taxon>Shewanellaceae</taxon>
        <taxon>Parashewanella</taxon>
    </lineage>
</organism>
<name>A0A3A6U8F1_9GAMM</name>
<dbReference type="EMBL" id="QYYH01000029">
    <property type="protein sequence ID" value="RJY18201.1"/>
    <property type="molecule type" value="Genomic_DNA"/>
</dbReference>
<keyword evidence="2" id="KW-1003">Cell membrane</keyword>
<feature type="transmembrane region" description="Helical" evidence="6">
    <location>
        <begin position="303"/>
        <end position="320"/>
    </location>
</feature>
<comment type="subcellular location">
    <subcellularLocation>
        <location evidence="1">Cell membrane</location>
        <topology evidence="1">Multi-pass membrane protein</topology>
    </subcellularLocation>
</comment>
<evidence type="ECO:0000256" key="6">
    <source>
        <dbReference type="SAM" id="Phobius"/>
    </source>
</evidence>
<feature type="transmembrane region" description="Helical" evidence="6">
    <location>
        <begin position="33"/>
        <end position="58"/>
    </location>
</feature>
<accession>A0A3A6U8F1</accession>
<dbReference type="Pfam" id="PF13567">
    <property type="entry name" value="DUF4131"/>
    <property type="match status" value="1"/>
</dbReference>
<dbReference type="OrthoDB" id="9761531at2"/>
<dbReference type="InterPro" id="IPR001279">
    <property type="entry name" value="Metallo-B-lactamas"/>
</dbReference>
<dbReference type="CDD" id="cd07731">
    <property type="entry name" value="ComA-like_MBL-fold"/>
    <property type="match status" value="1"/>
</dbReference>
<evidence type="ECO:0000313" key="8">
    <source>
        <dbReference type="EMBL" id="RJY18201.1"/>
    </source>
</evidence>
<dbReference type="PANTHER" id="PTHR30619">
    <property type="entry name" value="DNA INTERNALIZATION/COMPETENCE PROTEIN COMEC/REC2"/>
    <property type="match status" value="1"/>
</dbReference>
<keyword evidence="3 6" id="KW-0812">Transmembrane</keyword>
<dbReference type="Pfam" id="PF03772">
    <property type="entry name" value="Competence"/>
    <property type="match status" value="1"/>
</dbReference>
<reference evidence="8 9" key="1">
    <citation type="submission" date="2018-09" db="EMBL/GenBank/DDBJ databases">
        <title>Phylogeny of the Shewanellaceae, and recommendation for two new genera, Pseudoshewanella and Parashewanella.</title>
        <authorList>
            <person name="Wang G."/>
        </authorList>
    </citation>
    <scope>NUCLEOTIDE SEQUENCE [LARGE SCALE GENOMIC DNA]</scope>
    <source>
        <strain evidence="8 9">KCTC 22492</strain>
    </source>
</reference>
<proteinExistence type="predicted"/>
<evidence type="ECO:0000256" key="4">
    <source>
        <dbReference type="ARBA" id="ARBA00022989"/>
    </source>
</evidence>
<feature type="transmembrane region" description="Helical" evidence="6">
    <location>
        <begin position="391"/>
        <end position="418"/>
    </location>
</feature>
<dbReference type="NCBIfam" id="TIGR00361">
    <property type="entry name" value="ComEC_Rec2"/>
    <property type="match status" value="1"/>
</dbReference>
<evidence type="ECO:0000256" key="5">
    <source>
        <dbReference type="ARBA" id="ARBA00023136"/>
    </source>
</evidence>
<dbReference type="SMART" id="SM00849">
    <property type="entry name" value="Lactamase_B"/>
    <property type="match status" value="1"/>
</dbReference>